<evidence type="ECO:0000313" key="2">
    <source>
        <dbReference type="EMBL" id="QNE21334.1"/>
    </source>
</evidence>
<feature type="transmembrane region" description="Helical" evidence="1">
    <location>
        <begin position="85"/>
        <end position="106"/>
    </location>
</feature>
<dbReference type="RefSeq" id="WP_185443734.1">
    <property type="nucleotide sequence ID" value="NZ_CP043661.1"/>
</dbReference>
<dbReference type="KEGG" id="kqi:F1D05_29725"/>
<name>A0A7G6X519_9ACTN</name>
<evidence type="ECO:0000313" key="3">
    <source>
        <dbReference type="Proteomes" id="UP000515563"/>
    </source>
</evidence>
<dbReference type="Proteomes" id="UP000515563">
    <property type="component" value="Chromosome"/>
</dbReference>
<accession>A0A7G6X519</accession>
<keyword evidence="1" id="KW-0472">Membrane</keyword>
<keyword evidence="1" id="KW-1133">Transmembrane helix</keyword>
<sequence length="109" mass="11360">MRGYCARAVTLVSASVSLGFAIEAFVDRSDGVTAEGYALARSAALVLAVTVALWLRSRTALLVAATAMIVVQGLDGFVGLADGNIVLAVGPWFTAVLNVVVTVPLLRRR</sequence>
<evidence type="ECO:0000256" key="1">
    <source>
        <dbReference type="SAM" id="Phobius"/>
    </source>
</evidence>
<keyword evidence="3" id="KW-1185">Reference proteome</keyword>
<dbReference type="AlphaFoldDB" id="A0A7G6X519"/>
<feature type="transmembrane region" description="Helical" evidence="1">
    <location>
        <begin position="37"/>
        <end position="55"/>
    </location>
</feature>
<dbReference type="EMBL" id="CP043661">
    <property type="protein sequence ID" value="QNE21334.1"/>
    <property type="molecule type" value="Genomic_DNA"/>
</dbReference>
<organism evidence="2 3">
    <name type="scientific">Kribbella qitaiheensis</name>
    <dbReference type="NCBI Taxonomy" id="1544730"/>
    <lineage>
        <taxon>Bacteria</taxon>
        <taxon>Bacillati</taxon>
        <taxon>Actinomycetota</taxon>
        <taxon>Actinomycetes</taxon>
        <taxon>Propionibacteriales</taxon>
        <taxon>Kribbellaceae</taxon>
        <taxon>Kribbella</taxon>
    </lineage>
</organism>
<keyword evidence="1" id="KW-0812">Transmembrane</keyword>
<proteinExistence type="predicted"/>
<reference evidence="2 3" key="2">
    <citation type="journal article" date="2020" name="Microbiol. Resour. Announc.">
        <title>Antarctic desert soil bacteria exhibit high novel natural product potential, evaluated through long-read genome sequencing and comparative genomics.</title>
        <authorList>
            <person name="Benaud N."/>
            <person name="Edwards R.J."/>
            <person name="Amos T.G."/>
            <person name="D'Agostino P.M."/>
            <person name="Gutierrez-Chavez C."/>
            <person name="Montgomery K."/>
            <person name="Nicetic I."/>
            <person name="Ferrari B.C."/>
        </authorList>
    </citation>
    <scope>NUCLEOTIDE SEQUENCE [LARGE SCALE GENOMIC DNA]</scope>
    <source>
        <strain evidence="2 3">SPB151</strain>
    </source>
</reference>
<reference evidence="3" key="1">
    <citation type="submission" date="2019-09" db="EMBL/GenBank/DDBJ databases">
        <title>Antimicrobial potential of Antarctic Bacteria.</title>
        <authorList>
            <person name="Benaud N."/>
            <person name="Edwards R.J."/>
            <person name="Ferrari B.C."/>
        </authorList>
    </citation>
    <scope>NUCLEOTIDE SEQUENCE [LARGE SCALE GENOMIC DNA]</scope>
    <source>
        <strain evidence="3">SPB151</strain>
    </source>
</reference>
<feature type="transmembrane region" description="Helical" evidence="1">
    <location>
        <begin position="60"/>
        <end position="79"/>
    </location>
</feature>
<gene>
    <name evidence="2" type="ORF">F1D05_29725</name>
</gene>
<protein>
    <submittedName>
        <fullName evidence="2">Uncharacterized protein</fullName>
    </submittedName>
</protein>